<evidence type="ECO:0000313" key="2">
    <source>
        <dbReference type="Proteomes" id="UP001215956"/>
    </source>
</evidence>
<dbReference type="EMBL" id="JARFPL010000021">
    <property type="protein sequence ID" value="MDF0593476.1"/>
    <property type="molecule type" value="Genomic_DNA"/>
</dbReference>
<organism evidence="1 2">
    <name type="scientific">Candidatus Methanocrinis alkalitolerans</name>
    <dbReference type="NCBI Taxonomy" id="3033395"/>
    <lineage>
        <taxon>Archaea</taxon>
        <taxon>Methanobacteriati</taxon>
        <taxon>Methanobacteriota</taxon>
        <taxon>Stenosarchaea group</taxon>
        <taxon>Methanomicrobia</taxon>
        <taxon>Methanotrichales</taxon>
        <taxon>Methanotrichaceae</taxon>
        <taxon>Methanocrinis</taxon>
    </lineage>
</organism>
<comment type="caution">
    <text evidence="1">The sequence shown here is derived from an EMBL/GenBank/DDBJ whole genome shotgun (WGS) entry which is preliminary data.</text>
</comment>
<keyword evidence="2" id="KW-1185">Reference proteome</keyword>
<name>A0ABT5XFH6_9EURY</name>
<dbReference type="RefSeq" id="WP_316969181.1">
    <property type="nucleotide sequence ID" value="NZ_JARFPL010000021.1"/>
</dbReference>
<sequence length="114" mass="12749">MGPVETRLFKGASEIDELFCVVSNVIFGPNFDWEVSDSSDERLVMKITTCPLLREAEAVGRDPGELSRTCSAYLRSAVENLNPRCTQRYGTMMCTGDGCCENVMTIRESTINRR</sequence>
<protein>
    <submittedName>
        <fullName evidence="1">Uncharacterized protein</fullName>
    </submittedName>
</protein>
<accession>A0ABT5XFH6</accession>
<reference evidence="1 2" key="1">
    <citation type="submission" date="2023-03" db="EMBL/GenBank/DDBJ databases">
        <title>Whole genome sequencing of Methanotrichaceae archaeon M04Ac.</title>
        <authorList>
            <person name="Khomyakova M.A."/>
            <person name="Merkel A.Y."/>
            <person name="Slobodkin A.I."/>
        </authorList>
    </citation>
    <scope>NUCLEOTIDE SEQUENCE [LARGE SCALE GENOMIC DNA]</scope>
    <source>
        <strain evidence="1 2">M04Ac</strain>
    </source>
</reference>
<gene>
    <name evidence="1" type="ORF">P0O24_07760</name>
</gene>
<dbReference type="Proteomes" id="UP001215956">
    <property type="component" value="Unassembled WGS sequence"/>
</dbReference>
<proteinExistence type="predicted"/>
<evidence type="ECO:0000313" key="1">
    <source>
        <dbReference type="EMBL" id="MDF0593476.1"/>
    </source>
</evidence>